<protein>
    <submittedName>
        <fullName evidence="1">Uncharacterized protein</fullName>
    </submittedName>
</protein>
<dbReference type="AlphaFoldDB" id="A0A0A9A8J5"/>
<name>A0A0A9A8J5_ARUDO</name>
<organism evidence="1">
    <name type="scientific">Arundo donax</name>
    <name type="common">Giant reed</name>
    <name type="synonym">Donax arundinaceus</name>
    <dbReference type="NCBI Taxonomy" id="35708"/>
    <lineage>
        <taxon>Eukaryota</taxon>
        <taxon>Viridiplantae</taxon>
        <taxon>Streptophyta</taxon>
        <taxon>Embryophyta</taxon>
        <taxon>Tracheophyta</taxon>
        <taxon>Spermatophyta</taxon>
        <taxon>Magnoliopsida</taxon>
        <taxon>Liliopsida</taxon>
        <taxon>Poales</taxon>
        <taxon>Poaceae</taxon>
        <taxon>PACMAD clade</taxon>
        <taxon>Arundinoideae</taxon>
        <taxon>Arundineae</taxon>
        <taxon>Arundo</taxon>
    </lineage>
</organism>
<proteinExistence type="predicted"/>
<dbReference type="EMBL" id="GBRH01252580">
    <property type="protein sequence ID" value="JAD45315.1"/>
    <property type="molecule type" value="Transcribed_RNA"/>
</dbReference>
<reference evidence="1" key="1">
    <citation type="submission" date="2014-09" db="EMBL/GenBank/DDBJ databases">
        <authorList>
            <person name="Magalhaes I.L.F."/>
            <person name="Oliveira U."/>
            <person name="Santos F.R."/>
            <person name="Vidigal T.H.D.A."/>
            <person name="Brescovit A.D."/>
            <person name="Santos A.J."/>
        </authorList>
    </citation>
    <scope>NUCLEOTIDE SEQUENCE</scope>
    <source>
        <tissue evidence="1">Shoot tissue taken approximately 20 cm above the soil surface</tissue>
    </source>
</reference>
<accession>A0A0A9A8J5</accession>
<reference evidence="1" key="2">
    <citation type="journal article" date="2015" name="Data Brief">
        <title>Shoot transcriptome of the giant reed, Arundo donax.</title>
        <authorList>
            <person name="Barrero R.A."/>
            <person name="Guerrero F.D."/>
            <person name="Moolhuijzen P."/>
            <person name="Goolsby J.A."/>
            <person name="Tidwell J."/>
            <person name="Bellgard S.E."/>
            <person name="Bellgard M.I."/>
        </authorList>
    </citation>
    <scope>NUCLEOTIDE SEQUENCE</scope>
    <source>
        <tissue evidence="1">Shoot tissue taken approximately 20 cm above the soil surface</tissue>
    </source>
</reference>
<sequence length="89" mass="9890">MSIHALASNQQIVCHNIRIYSTPSHLVQQSHCLIHLPLITEAPDQPIICPNIRLAPFQLHGLKHPHCITHPPLPAVGIHNSSASHNTRR</sequence>
<evidence type="ECO:0000313" key="1">
    <source>
        <dbReference type="EMBL" id="JAD45315.1"/>
    </source>
</evidence>